<dbReference type="EMBL" id="NAFK01000160">
    <property type="protein sequence ID" value="OSJ28764.1"/>
    <property type="molecule type" value="Genomic_DNA"/>
</dbReference>
<reference evidence="1 2" key="1">
    <citation type="submission" date="2017-03" db="EMBL/GenBank/DDBJ databases">
        <title>Whole genome sequences of fourteen strains of Bradyrhizobium canariense and one strain of Bradyrhizobium japonicum isolated from Lupinus (Papilionoideae: Genisteae) species in Algeria.</title>
        <authorList>
            <person name="Crovadore J."/>
            <person name="Chekireb D."/>
            <person name="Brachmann A."/>
            <person name="Chablais R."/>
            <person name="Cochard B."/>
            <person name="Lefort F."/>
        </authorList>
    </citation>
    <scope>NUCLEOTIDE SEQUENCE [LARGE SCALE GENOMIC DNA]</scope>
    <source>
        <strain evidence="1 2">UBMAN05</strain>
    </source>
</reference>
<keyword evidence="2" id="KW-1185">Reference proteome</keyword>
<comment type="caution">
    <text evidence="1">The sequence shown here is derived from an EMBL/GenBank/DDBJ whole genome shotgun (WGS) entry which is preliminary data.</text>
</comment>
<dbReference type="Proteomes" id="UP000193884">
    <property type="component" value="Unassembled WGS sequence"/>
</dbReference>
<organism evidence="1 2">
    <name type="scientific">Bradyrhizobium canariense</name>
    <dbReference type="NCBI Taxonomy" id="255045"/>
    <lineage>
        <taxon>Bacteria</taxon>
        <taxon>Pseudomonadati</taxon>
        <taxon>Pseudomonadota</taxon>
        <taxon>Alphaproteobacteria</taxon>
        <taxon>Hyphomicrobiales</taxon>
        <taxon>Nitrobacteraceae</taxon>
        <taxon>Bradyrhizobium</taxon>
    </lineage>
</organism>
<proteinExistence type="predicted"/>
<evidence type="ECO:0000313" key="1">
    <source>
        <dbReference type="EMBL" id="OSJ28764.1"/>
    </source>
</evidence>
<gene>
    <name evidence="1" type="ORF">BST63_16560</name>
</gene>
<evidence type="ECO:0000313" key="2">
    <source>
        <dbReference type="Proteomes" id="UP000193884"/>
    </source>
</evidence>
<accession>A0ABX3X3M2</accession>
<name>A0ABX3X3M2_9BRAD</name>
<sequence length="83" mass="9027">MIAARLKSILQAIYPTRGRNMVAATSLFEARAPLRAEQTGQPLTGSIVVLVDLTRSIRRAMRSADLLAESSLELFLISLKISG</sequence>
<protein>
    <submittedName>
        <fullName evidence="1">Uncharacterized protein</fullName>
    </submittedName>
</protein>